<reference evidence="4" key="1">
    <citation type="journal article" date="2019" name="Int. J. Syst. Evol. Microbiol.">
        <title>The Global Catalogue of Microorganisms (GCM) 10K type strain sequencing project: providing services to taxonomists for standard genome sequencing and annotation.</title>
        <authorList>
            <consortium name="The Broad Institute Genomics Platform"/>
            <consortium name="The Broad Institute Genome Sequencing Center for Infectious Disease"/>
            <person name="Wu L."/>
            <person name="Ma J."/>
        </authorList>
    </citation>
    <scope>NUCLEOTIDE SEQUENCE [LARGE SCALE GENOMIC DNA]</scope>
    <source>
        <strain evidence="4">KCTC 22558</strain>
    </source>
</reference>
<sequence>MRPARHRMTTRRPSLRNLPTSIRPARRRIRTDQDPAMKSTHFALAAALALVAGSIHAHEPSQHAAKPAAPAMDPAMQEAIAVVEQFGTALKAADMATVTRLLDERVLILESGGAERSRDEYLGHHAISDAAFLGGATITPKQRTAQVYGDTAWVGSESEIRAGQGKDTKTLLSTETMVLRRVSGAWKIVHIHWSSRPKKAGAP</sequence>
<feature type="compositionally biased region" description="Basic residues" evidence="1">
    <location>
        <begin position="1"/>
        <end position="14"/>
    </location>
</feature>
<protein>
    <recommendedName>
        <fullName evidence="2">SnoaL-like domain-containing protein</fullName>
    </recommendedName>
</protein>
<evidence type="ECO:0000313" key="4">
    <source>
        <dbReference type="Proteomes" id="UP000643403"/>
    </source>
</evidence>
<organism evidence="3 4">
    <name type="scientific">Cognatilysobacter xinjiangensis</name>
    <dbReference type="NCBI Taxonomy" id="546892"/>
    <lineage>
        <taxon>Bacteria</taxon>
        <taxon>Pseudomonadati</taxon>
        <taxon>Pseudomonadota</taxon>
        <taxon>Gammaproteobacteria</taxon>
        <taxon>Lysobacterales</taxon>
        <taxon>Lysobacteraceae</taxon>
        <taxon>Cognatilysobacter</taxon>
    </lineage>
</organism>
<dbReference type="EMBL" id="BMXY01000001">
    <property type="protein sequence ID" value="GGZ57225.1"/>
    <property type="molecule type" value="Genomic_DNA"/>
</dbReference>
<comment type="caution">
    <text evidence="3">The sequence shown here is derived from an EMBL/GenBank/DDBJ whole genome shotgun (WGS) entry which is preliminary data.</text>
</comment>
<dbReference type="SUPFAM" id="SSF54427">
    <property type="entry name" value="NTF2-like"/>
    <property type="match status" value="1"/>
</dbReference>
<feature type="domain" description="SnoaL-like" evidence="2">
    <location>
        <begin position="81"/>
        <end position="194"/>
    </location>
</feature>
<name>A0ABQ3BW49_9GAMM</name>
<evidence type="ECO:0000256" key="1">
    <source>
        <dbReference type="SAM" id="MobiDB-lite"/>
    </source>
</evidence>
<accession>A0ABQ3BW49</accession>
<proteinExistence type="predicted"/>
<keyword evidence="4" id="KW-1185">Reference proteome</keyword>
<dbReference type="Proteomes" id="UP000643403">
    <property type="component" value="Unassembled WGS sequence"/>
</dbReference>
<evidence type="ECO:0000259" key="2">
    <source>
        <dbReference type="Pfam" id="PF13474"/>
    </source>
</evidence>
<evidence type="ECO:0000313" key="3">
    <source>
        <dbReference type="EMBL" id="GGZ57225.1"/>
    </source>
</evidence>
<dbReference type="InterPro" id="IPR032710">
    <property type="entry name" value="NTF2-like_dom_sf"/>
</dbReference>
<feature type="region of interest" description="Disordered" evidence="1">
    <location>
        <begin position="1"/>
        <end position="21"/>
    </location>
</feature>
<dbReference type="InterPro" id="IPR037401">
    <property type="entry name" value="SnoaL-like"/>
</dbReference>
<gene>
    <name evidence="3" type="ORF">GCM10008101_08460</name>
</gene>
<dbReference type="Pfam" id="PF13474">
    <property type="entry name" value="SnoaL_3"/>
    <property type="match status" value="1"/>
</dbReference>
<dbReference type="Gene3D" id="3.10.450.50">
    <property type="match status" value="1"/>
</dbReference>